<dbReference type="InterPro" id="IPR013767">
    <property type="entry name" value="PAS_fold"/>
</dbReference>
<dbReference type="GO" id="GO:0005524">
    <property type="term" value="F:ATP binding"/>
    <property type="evidence" value="ECO:0007669"/>
    <property type="project" value="UniProtKB-KW"/>
</dbReference>
<keyword evidence="1" id="KW-0600">Photoreceptor protein</keyword>
<dbReference type="AlphaFoldDB" id="A0A418V3G5"/>
<dbReference type="GO" id="GO:0009881">
    <property type="term" value="F:photoreceptor activity"/>
    <property type="evidence" value="ECO:0007669"/>
    <property type="project" value="UniProtKB-KW"/>
</dbReference>
<keyword evidence="2" id="KW-0597">Phosphoprotein</keyword>
<evidence type="ECO:0000256" key="5">
    <source>
        <dbReference type="ARBA" id="ARBA00022741"/>
    </source>
</evidence>
<protein>
    <submittedName>
        <fullName evidence="12">GAF domain-containing protein</fullName>
    </submittedName>
</protein>
<evidence type="ECO:0000256" key="10">
    <source>
        <dbReference type="ARBA" id="ARBA00023170"/>
    </source>
</evidence>
<dbReference type="CDD" id="cd00130">
    <property type="entry name" value="PAS"/>
    <property type="match status" value="1"/>
</dbReference>
<dbReference type="Pfam" id="PF08446">
    <property type="entry name" value="PAS_2"/>
    <property type="match status" value="1"/>
</dbReference>
<evidence type="ECO:0000259" key="11">
    <source>
        <dbReference type="PROSITE" id="PS50046"/>
    </source>
</evidence>
<organism evidence="12 13">
    <name type="scientific">Rhodopseudomonas palustris</name>
    <dbReference type="NCBI Taxonomy" id="1076"/>
    <lineage>
        <taxon>Bacteria</taxon>
        <taxon>Pseudomonadati</taxon>
        <taxon>Pseudomonadota</taxon>
        <taxon>Alphaproteobacteria</taxon>
        <taxon>Hyphomicrobiales</taxon>
        <taxon>Nitrobacteraceae</taxon>
        <taxon>Rhodopseudomonas</taxon>
    </lineage>
</organism>
<dbReference type="SUPFAM" id="SSF55781">
    <property type="entry name" value="GAF domain-like"/>
    <property type="match status" value="2"/>
</dbReference>
<name>A0A418V3G5_RHOPL</name>
<keyword evidence="6" id="KW-0418">Kinase</keyword>
<dbReference type="Pfam" id="PF01590">
    <property type="entry name" value="GAF"/>
    <property type="match status" value="1"/>
</dbReference>
<dbReference type="SMART" id="SM00065">
    <property type="entry name" value="GAF"/>
    <property type="match status" value="1"/>
</dbReference>
<evidence type="ECO:0000256" key="2">
    <source>
        <dbReference type="ARBA" id="ARBA00022553"/>
    </source>
</evidence>
<sequence>MAVQPTISPAFGTADLSNCEQEQIHLAGSIQPHGALLVVSEPDHRIIQSSVNAAEFLNVEKVVGVALADLEGDLLIRILPHLDPTSEGTPIAVRCRIGTPALDFDGLIHRPPEGGLIVELERAGPPLDLPTAVGQALDKIRTSNSVRALCDEAALLFQDRIGYDRVMVYRFDEEGHGEVFSERHAPGLESYLGNRYPASDIPQMARRLYERQRVRVLVDVAYEPVPLQPRLSPLTGRDLDMSGCFLRSMSPIHLQYLKNMGVRATLVVSLMVGGKLWGLVACHHYQPRFIHFELRAVCEMLAEAIATRITALESFAQSQSELFVQRLEQRMIESISREGDWRAAIFDVSQSILQPVRASGAALVYEGQVTTVGEVPGTHDIREIAAWLARQPRAAVISTSSLGIDVQDFATLTPVASGIAAAPVSNQPGEFLIWFRPERVRTVTWGGDPKKPFVIGDTPADLSPRRSFAKWNQVVEGTSDPWTPSDLAAVRTIGQSVADIVLQFRAVRTLIAQEQLDQFSRQVASSDHPVVIADAAGKILLINTAFTAILPDGYPPLHRLEDLALAFFDPFDFRRNIAEMIERQRGWRGELLLREAAGKTRSLLVRADPVIPSRDRALGFVLIFNDNAARRAAEAARGRFQEGILKSSRNSGLRLDTQSDLVYQNLLSAVVENAQLAALEITYGVETGRIAEMLEGVRDSTMRTAEVLQHLMLHASRASADQTPGKPQKTKK</sequence>
<dbReference type="InterPro" id="IPR029016">
    <property type="entry name" value="GAF-like_dom_sf"/>
</dbReference>
<dbReference type="OrthoDB" id="9760752at2"/>
<dbReference type="PANTHER" id="PTHR43065">
    <property type="entry name" value="SENSOR HISTIDINE KINASE"/>
    <property type="match status" value="1"/>
</dbReference>
<keyword evidence="3" id="KW-0716">Sensory transduction</keyword>
<feature type="domain" description="Phytochrome chromophore attachment site" evidence="11">
    <location>
        <begin position="145"/>
        <end position="303"/>
    </location>
</feature>
<accession>A0A418V3G5</accession>
<keyword evidence="7" id="KW-0067">ATP-binding</keyword>
<dbReference type="InterPro" id="IPR035965">
    <property type="entry name" value="PAS-like_dom_sf"/>
</dbReference>
<dbReference type="InterPro" id="IPR013654">
    <property type="entry name" value="PAS_2"/>
</dbReference>
<dbReference type="InterPro" id="IPR001294">
    <property type="entry name" value="Phytochrome"/>
</dbReference>
<evidence type="ECO:0000256" key="4">
    <source>
        <dbReference type="ARBA" id="ARBA00022679"/>
    </source>
</evidence>
<dbReference type="PRINTS" id="PR01033">
    <property type="entry name" value="PHYTOCHROME"/>
</dbReference>
<keyword evidence="5" id="KW-0547">Nucleotide-binding</keyword>
<dbReference type="InterPro" id="IPR003018">
    <property type="entry name" value="GAF"/>
</dbReference>
<evidence type="ECO:0000313" key="13">
    <source>
        <dbReference type="Proteomes" id="UP000285523"/>
    </source>
</evidence>
<gene>
    <name evidence="12" type="ORF">D4Q52_16215</name>
</gene>
<comment type="caution">
    <text evidence="12">The sequence shown here is derived from an EMBL/GenBank/DDBJ whole genome shotgun (WGS) entry which is preliminary data.</text>
</comment>
<keyword evidence="8" id="KW-0157">Chromophore</keyword>
<dbReference type="InterPro" id="IPR043150">
    <property type="entry name" value="Phytochrome_PHY_sf"/>
</dbReference>
<dbReference type="SUPFAM" id="SSF55785">
    <property type="entry name" value="PYP-like sensor domain (PAS domain)"/>
    <property type="match status" value="2"/>
</dbReference>
<dbReference type="GO" id="GO:0000160">
    <property type="term" value="P:phosphorelay signal transduction system"/>
    <property type="evidence" value="ECO:0007669"/>
    <property type="project" value="UniProtKB-KW"/>
</dbReference>
<dbReference type="GO" id="GO:0009584">
    <property type="term" value="P:detection of visible light"/>
    <property type="evidence" value="ECO:0007669"/>
    <property type="project" value="InterPro"/>
</dbReference>
<keyword evidence="4" id="KW-0808">Transferase</keyword>
<evidence type="ECO:0000313" key="12">
    <source>
        <dbReference type="EMBL" id="RJF70605.1"/>
    </source>
</evidence>
<dbReference type="Gene3D" id="3.30.450.20">
    <property type="entry name" value="PAS domain"/>
    <property type="match status" value="2"/>
</dbReference>
<dbReference type="InterPro" id="IPR000014">
    <property type="entry name" value="PAS"/>
</dbReference>
<evidence type="ECO:0000256" key="6">
    <source>
        <dbReference type="ARBA" id="ARBA00022777"/>
    </source>
</evidence>
<evidence type="ECO:0000256" key="1">
    <source>
        <dbReference type="ARBA" id="ARBA00022543"/>
    </source>
</evidence>
<dbReference type="GO" id="GO:0006355">
    <property type="term" value="P:regulation of DNA-templated transcription"/>
    <property type="evidence" value="ECO:0007669"/>
    <property type="project" value="InterPro"/>
</dbReference>
<evidence type="ECO:0000256" key="3">
    <source>
        <dbReference type="ARBA" id="ARBA00022606"/>
    </source>
</evidence>
<evidence type="ECO:0000256" key="7">
    <source>
        <dbReference type="ARBA" id="ARBA00022840"/>
    </source>
</evidence>
<dbReference type="Gene3D" id="3.30.450.40">
    <property type="match status" value="1"/>
</dbReference>
<dbReference type="EMBL" id="QYYD01000016">
    <property type="protein sequence ID" value="RJF70605.1"/>
    <property type="molecule type" value="Genomic_DNA"/>
</dbReference>
<proteinExistence type="predicted"/>
<dbReference type="Proteomes" id="UP000285523">
    <property type="component" value="Unassembled WGS sequence"/>
</dbReference>
<dbReference type="RefSeq" id="WP_119857606.1">
    <property type="nucleotide sequence ID" value="NZ_QYYD01000016.1"/>
</dbReference>
<evidence type="ECO:0000256" key="9">
    <source>
        <dbReference type="ARBA" id="ARBA00023012"/>
    </source>
</evidence>
<dbReference type="Pfam" id="PF00989">
    <property type="entry name" value="PAS"/>
    <property type="match status" value="1"/>
</dbReference>
<dbReference type="PROSITE" id="PS50046">
    <property type="entry name" value="PHYTOCHROME_2"/>
    <property type="match status" value="1"/>
</dbReference>
<dbReference type="Pfam" id="PF00360">
    <property type="entry name" value="PHY"/>
    <property type="match status" value="1"/>
</dbReference>
<dbReference type="Gene3D" id="3.30.450.270">
    <property type="match status" value="1"/>
</dbReference>
<dbReference type="PANTHER" id="PTHR43065:SF42">
    <property type="entry name" value="TWO-COMPONENT SENSOR PPRA"/>
    <property type="match status" value="1"/>
</dbReference>
<dbReference type="InterPro" id="IPR016132">
    <property type="entry name" value="Phyto_chromo_attachment"/>
</dbReference>
<evidence type="ECO:0000256" key="8">
    <source>
        <dbReference type="ARBA" id="ARBA00022991"/>
    </source>
</evidence>
<dbReference type="GO" id="GO:0016301">
    <property type="term" value="F:kinase activity"/>
    <property type="evidence" value="ECO:0007669"/>
    <property type="project" value="UniProtKB-KW"/>
</dbReference>
<keyword evidence="10" id="KW-0675">Receptor</keyword>
<keyword evidence="9" id="KW-0902">Two-component regulatory system</keyword>
<dbReference type="InterPro" id="IPR013515">
    <property type="entry name" value="Phytochrome_cen-reg"/>
</dbReference>
<reference evidence="12 13" key="1">
    <citation type="submission" date="2018-09" db="EMBL/GenBank/DDBJ databases">
        <title>Draft genome sequence of Rhodopseudomonas palustris 2.1.18.</title>
        <authorList>
            <person name="Robertson S.L."/>
            <person name="Meyer T.E."/>
            <person name="Kyndt J.A."/>
        </authorList>
    </citation>
    <scope>NUCLEOTIDE SEQUENCE [LARGE SCALE GENOMIC DNA]</scope>
    <source>
        <strain evidence="12 13">2.1.18</strain>
    </source>
</reference>